<dbReference type="EMBL" id="CYKH01001722">
    <property type="protein sequence ID" value="CUG89316.1"/>
    <property type="molecule type" value="Genomic_DNA"/>
</dbReference>
<keyword evidence="1" id="KW-1133">Transmembrane helix</keyword>
<name>A0A0S4JCN3_BODSA</name>
<gene>
    <name evidence="2" type="ORF">BSAL_20450</name>
</gene>
<evidence type="ECO:0000256" key="1">
    <source>
        <dbReference type="SAM" id="Phobius"/>
    </source>
</evidence>
<sequence length="83" mass="9425">MFARIKCAKSSFAVSLLLVRLCSLCLFFPCYPFVSPFNLLHYMHVCMPLLFVLVVSSHSQHHFQPSRALRSSRLSQHHTCGGS</sequence>
<feature type="transmembrane region" description="Helical" evidence="1">
    <location>
        <begin position="40"/>
        <end position="57"/>
    </location>
</feature>
<dbReference type="Proteomes" id="UP000051952">
    <property type="component" value="Unassembled WGS sequence"/>
</dbReference>
<reference evidence="3" key="1">
    <citation type="submission" date="2015-09" db="EMBL/GenBank/DDBJ databases">
        <authorList>
            <consortium name="Pathogen Informatics"/>
        </authorList>
    </citation>
    <scope>NUCLEOTIDE SEQUENCE [LARGE SCALE GENOMIC DNA]</scope>
    <source>
        <strain evidence="3">Lake Konstanz</strain>
    </source>
</reference>
<protein>
    <submittedName>
        <fullName evidence="2">Membrane-associated protein, putative</fullName>
    </submittedName>
</protein>
<evidence type="ECO:0000313" key="3">
    <source>
        <dbReference type="Proteomes" id="UP000051952"/>
    </source>
</evidence>
<keyword evidence="3" id="KW-1185">Reference proteome</keyword>
<accession>A0A0S4JCN3</accession>
<dbReference type="VEuPathDB" id="TriTrypDB:BSAL_20450"/>
<proteinExistence type="predicted"/>
<organism evidence="2 3">
    <name type="scientific">Bodo saltans</name>
    <name type="common">Flagellated protozoan</name>
    <dbReference type="NCBI Taxonomy" id="75058"/>
    <lineage>
        <taxon>Eukaryota</taxon>
        <taxon>Discoba</taxon>
        <taxon>Euglenozoa</taxon>
        <taxon>Kinetoplastea</taxon>
        <taxon>Metakinetoplastina</taxon>
        <taxon>Eubodonida</taxon>
        <taxon>Bodonidae</taxon>
        <taxon>Bodo</taxon>
    </lineage>
</organism>
<keyword evidence="1" id="KW-0812">Transmembrane</keyword>
<dbReference type="AlphaFoldDB" id="A0A0S4JCN3"/>
<feature type="transmembrane region" description="Helical" evidence="1">
    <location>
        <begin position="12"/>
        <end position="34"/>
    </location>
</feature>
<keyword evidence="1" id="KW-0472">Membrane</keyword>
<evidence type="ECO:0000313" key="2">
    <source>
        <dbReference type="EMBL" id="CUG89316.1"/>
    </source>
</evidence>